<name>A0A0F9G6H7_9ZZZZ</name>
<reference evidence="1" key="1">
    <citation type="journal article" date="2015" name="Nature">
        <title>Complex archaea that bridge the gap between prokaryotes and eukaryotes.</title>
        <authorList>
            <person name="Spang A."/>
            <person name="Saw J.H."/>
            <person name="Jorgensen S.L."/>
            <person name="Zaremba-Niedzwiedzka K."/>
            <person name="Martijn J."/>
            <person name="Lind A.E."/>
            <person name="van Eijk R."/>
            <person name="Schleper C."/>
            <person name="Guy L."/>
            <person name="Ettema T.J."/>
        </authorList>
    </citation>
    <scope>NUCLEOTIDE SEQUENCE</scope>
</reference>
<evidence type="ECO:0000313" key="1">
    <source>
        <dbReference type="EMBL" id="KKL65160.1"/>
    </source>
</evidence>
<organism evidence="1">
    <name type="scientific">marine sediment metagenome</name>
    <dbReference type="NCBI Taxonomy" id="412755"/>
    <lineage>
        <taxon>unclassified sequences</taxon>
        <taxon>metagenomes</taxon>
        <taxon>ecological metagenomes</taxon>
    </lineage>
</organism>
<comment type="caution">
    <text evidence="1">The sequence shown here is derived from an EMBL/GenBank/DDBJ whole genome shotgun (WGS) entry which is preliminary data.</text>
</comment>
<accession>A0A0F9G6H7</accession>
<dbReference type="EMBL" id="LAZR01027623">
    <property type="protein sequence ID" value="KKL65160.1"/>
    <property type="molecule type" value="Genomic_DNA"/>
</dbReference>
<sequence>LGATAGATPANFFEGVIGADCGWRLGLTDAQVLEAHNLLIGASATYDETLSASFDATAALSVDMMTVSETSLAASFDALGALSIDTVTIDETALAALFDPTAALGVDFVTIVETAVGLVEWAAAFGVEFVTIVEGVSAQVDMTTGSTDQAAMSDALSAEVELLATITDSGGSEAGFAIVLRTLRRDPRGGRQAETRQLSN</sequence>
<protein>
    <submittedName>
        <fullName evidence="1">Uncharacterized protein</fullName>
    </submittedName>
</protein>
<dbReference type="AlphaFoldDB" id="A0A0F9G6H7"/>
<feature type="non-terminal residue" evidence="1">
    <location>
        <position position="1"/>
    </location>
</feature>
<gene>
    <name evidence="1" type="ORF">LCGC14_2157800</name>
</gene>
<proteinExistence type="predicted"/>